<feature type="domain" description="RRM" evidence="4">
    <location>
        <begin position="100"/>
        <end position="178"/>
    </location>
</feature>
<protein>
    <submittedName>
        <fullName evidence="5">RNA-binding (RRM/RBD/RNP motifs) family protein</fullName>
    </submittedName>
</protein>
<dbReference type="InterPro" id="IPR000504">
    <property type="entry name" value="RRM_dom"/>
</dbReference>
<dbReference type="PROSITE" id="PS50102">
    <property type="entry name" value="RRM"/>
    <property type="match status" value="3"/>
</dbReference>
<evidence type="ECO:0000313" key="6">
    <source>
        <dbReference type="Proteomes" id="UP001140206"/>
    </source>
</evidence>
<gene>
    <name evidence="5" type="ORF">LUZ62_035141</name>
</gene>
<feature type="compositionally biased region" description="Acidic residues" evidence="3">
    <location>
        <begin position="39"/>
        <end position="53"/>
    </location>
</feature>
<evidence type="ECO:0000256" key="2">
    <source>
        <dbReference type="PROSITE-ProRule" id="PRU00176"/>
    </source>
</evidence>
<feature type="domain" description="RRM" evidence="4">
    <location>
        <begin position="180"/>
        <end position="262"/>
    </location>
</feature>
<feature type="domain" description="RRM" evidence="4">
    <location>
        <begin position="274"/>
        <end position="351"/>
    </location>
</feature>
<dbReference type="Gene3D" id="3.30.70.330">
    <property type="match status" value="3"/>
</dbReference>
<dbReference type="AlphaFoldDB" id="A0AAV8EUV4"/>
<dbReference type="SUPFAM" id="SSF54928">
    <property type="entry name" value="RNA-binding domain, RBD"/>
    <property type="match status" value="2"/>
</dbReference>
<reference evidence="5" key="1">
    <citation type="submission" date="2022-08" db="EMBL/GenBank/DDBJ databases">
        <authorList>
            <person name="Marques A."/>
        </authorList>
    </citation>
    <scope>NUCLEOTIDE SEQUENCE</scope>
    <source>
        <strain evidence="5">RhyPub2mFocal</strain>
        <tissue evidence="5">Leaves</tissue>
    </source>
</reference>
<dbReference type="Pfam" id="PF00076">
    <property type="entry name" value="RRM_1"/>
    <property type="match status" value="3"/>
</dbReference>
<dbReference type="SMART" id="SM00361">
    <property type="entry name" value="RRM_1"/>
    <property type="match status" value="2"/>
</dbReference>
<name>A0AAV8EUV4_9POAL</name>
<feature type="region of interest" description="Disordered" evidence="3">
    <location>
        <begin position="418"/>
        <end position="457"/>
    </location>
</feature>
<evidence type="ECO:0000259" key="4">
    <source>
        <dbReference type="PROSITE" id="PS50102"/>
    </source>
</evidence>
<sequence length="457" mass="50788">MSDLNHHSDEPEEQIDLEGDNEEEDMIDDDERDQFNDYDPQEDADPDEDDEQGPESGRDGDAEGDEMGEEDKQGDLDLGPEDEEERKKWEELMALPPHGAEVFIGGLPRETTEDDLRELCDSFGEIFEVRLVKDKETKENKGFAFVTFKTKESAQSAIEDVHEKEFKGRTLRCSVSQVKHRLFVGNVPKGLSEEDLQKIFKTNCPGVDSIEFFKDQQDPSRNRGFLFIEFYNHACAEHSRQKLSNSSFKVEGSNLTVTWADPKSSSESAASQVKTLYIKNLPEKVAKETLKEVFEKHGEVTRVVLPPGKPGQKRDFGFVHFAERSSALKACKGSEKYEIDGQVLEVCMAKPQTDRSSHKGSPASNFPPYPSYSGYSDPYGAYGGGRGSGGYSQPMIYGRGPMPSGMRMVPMVLPDGRLGYVLQQPGGHHGGPPPRRGGRGGPSDGGGRGGGRRYRPY</sequence>
<keyword evidence="6" id="KW-1185">Reference proteome</keyword>
<feature type="compositionally biased region" description="Acidic residues" evidence="3">
    <location>
        <begin position="10"/>
        <end position="32"/>
    </location>
</feature>
<accession>A0AAV8EUV4</accession>
<evidence type="ECO:0000313" key="5">
    <source>
        <dbReference type="EMBL" id="KAJ4783895.1"/>
    </source>
</evidence>
<keyword evidence="1 2" id="KW-0694">RNA-binding</keyword>
<dbReference type="InterPro" id="IPR035979">
    <property type="entry name" value="RBD_domain_sf"/>
</dbReference>
<dbReference type="PANTHER" id="PTHR21245">
    <property type="entry name" value="HETEROGENEOUS NUCLEAR RIBONUCLEOPROTEIN"/>
    <property type="match status" value="1"/>
</dbReference>
<dbReference type="Proteomes" id="UP001140206">
    <property type="component" value="Chromosome 2"/>
</dbReference>
<proteinExistence type="predicted"/>
<dbReference type="EMBL" id="JAMFTS010000002">
    <property type="protein sequence ID" value="KAJ4783895.1"/>
    <property type="molecule type" value="Genomic_DNA"/>
</dbReference>
<evidence type="ECO:0000256" key="1">
    <source>
        <dbReference type="ARBA" id="ARBA00022884"/>
    </source>
</evidence>
<dbReference type="SMART" id="SM00360">
    <property type="entry name" value="RRM"/>
    <property type="match status" value="3"/>
</dbReference>
<comment type="caution">
    <text evidence="5">The sequence shown here is derived from an EMBL/GenBank/DDBJ whole genome shotgun (WGS) entry which is preliminary data.</text>
</comment>
<dbReference type="InterPro" id="IPR003954">
    <property type="entry name" value="RRM_euk-type"/>
</dbReference>
<feature type="compositionally biased region" description="Gly residues" evidence="3">
    <location>
        <begin position="439"/>
        <end position="449"/>
    </location>
</feature>
<evidence type="ECO:0000256" key="3">
    <source>
        <dbReference type="SAM" id="MobiDB-lite"/>
    </source>
</evidence>
<dbReference type="InterPro" id="IPR012677">
    <property type="entry name" value="Nucleotide-bd_a/b_plait_sf"/>
</dbReference>
<dbReference type="GO" id="GO:0003723">
    <property type="term" value="F:RNA binding"/>
    <property type="evidence" value="ECO:0007669"/>
    <property type="project" value="UniProtKB-UniRule"/>
</dbReference>
<feature type="region of interest" description="Disordered" evidence="3">
    <location>
        <begin position="1"/>
        <end position="86"/>
    </location>
</feature>
<organism evidence="5 6">
    <name type="scientific">Rhynchospora pubera</name>
    <dbReference type="NCBI Taxonomy" id="906938"/>
    <lineage>
        <taxon>Eukaryota</taxon>
        <taxon>Viridiplantae</taxon>
        <taxon>Streptophyta</taxon>
        <taxon>Embryophyta</taxon>
        <taxon>Tracheophyta</taxon>
        <taxon>Spermatophyta</taxon>
        <taxon>Magnoliopsida</taxon>
        <taxon>Liliopsida</taxon>
        <taxon>Poales</taxon>
        <taxon>Cyperaceae</taxon>
        <taxon>Cyperoideae</taxon>
        <taxon>Rhynchosporeae</taxon>
        <taxon>Rhynchospora</taxon>
    </lineage>
</organism>